<dbReference type="InterPro" id="IPR018691">
    <property type="entry name" value="DUF2188"/>
</dbReference>
<dbReference type="STRING" id="883081.HMPREF9698_00796"/>
<gene>
    <name evidence="2" type="ORF">HMPREF9698_00796</name>
</gene>
<reference evidence="2 3" key="1">
    <citation type="submission" date="2012-09" db="EMBL/GenBank/DDBJ databases">
        <title>The Genome Sequence of Alloiococcus otitis ATCC 51267.</title>
        <authorList>
            <consortium name="The Broad Institute Genome Sequencing Platform"/>
            <person name="Earl A."/>
            <person name="Ward D."/>
            <person name="Feldgarden M."/>
            <person name="Gevers D."/>
            <person name="Huys G."/>
            <person name="Walker B."/>
            <person name="Young S.K."/>
            <person name="Zeng Q."/>
            <person name="Gargeya S."/>
            <person name="Fitzgerald M."/>
            <person name="Haas B."/>
            <person name="Abouelleil A."/>
            <person name="Alvarado L."/>
            <person name="Arachchi H.M."/>
            <person name="Berlin A.M."/>
            <person name="Chapman S.B."/>
            <person name="Goldberg J."/>
            <person name="Griggs A."/>
            <person name="Gujja S."/>
            <person name="Hansen M."/>
            <person name="Howarth C."/>
            <person name="Imamovic A."/>
            <person name="Larimer J."/>
            <person name="McCowen C."/>
            <person name="Montmayeur A."/>
            <person name="Murphy C."/>
            <person name="Neiman D."/>
            <person name="Pearson M."/>
            <person name="Priest M."/>
            <person name="Roberts A."/>
            <person name="Saif S."/>
            <person name="Shea T."/>
            <person name="Sisk P."/>
            <person name="Sykes S."/>
            <person name="Wortman J."/>
            <person name="Nusbaum C."/>
            <person name="Birren B."/>
        </authorList>
    </citation>
    <scope>NUCLEOTIDE SEQUENCE [LARGE SCALE GENOMIC DNA]</scope>
    <source>
        <strain evidence="2 3">ATCC 51267</strain>
    </source>
</reference>
<evidence type="ECO:0000313" key="2">
    <source>
        <dbReference type="EMBL" id="EKU93679.1"/>
    </source>
</evidence>
<dbReference type="eggNOG" id="COG4876">
    <property type="taxonomic scope" value="Bacteria"/>
</dbReference>
<dbReference type="EMBL" id="AGXA01000017">
    <property type="protein sequence ID" value="EKU93679.1"/>
    <property type="molecule type" value="Genomic_DNA"/>
</dbReference>
<feature type="region of interest" description="Disordered" evidence="1">
    <location>
        <begin position="124"/>
        <end position="145"/>
    </location>
</feature>
<evidence type="ECO:0000313" key="3">
    <source>
        <dbReference type="Proteomes" id="UP000009875"/>
    </source>
</evidence>
<feature type="region of interest" description="Disordered" evidence="1">
    <location>
        <begin position="60"/>
        <end position="85"/>
    </location>
</feature>
<proteinExistence type="predicted"/>
<dbReference type="Proteomes" id="UP000009875">
    <property type="component" value="Unassembled WGS sequence"/>
</dbReference>
<organism evidence="2 3">
    <name type="scientific">Alloiococcus otitis ATCC 51267</name>
    <dbReference type="NCBI Taxonomy" id="883081"/>
    <lineage>
        <taxon>Bacteria</taxon>
        <taxon>Bacillati</taxon>
        <taxon>Bacillota</taxon>
        <taxon>Bacilli</taxon>
        <taxon>Lactobacillales</taxon>
        <taxon>Carnobacteriaceae</taxon>
        <taxon>Alloiococcus</taxon>
    </lineage>
</organism>
<keyword evidence="3" id="KW-1185">Reference proteome</keyword>
<comment type="caution">
    <text evidence="2">The sequence shown here is derived from an EMBL/GenBank/DDBJ whole genome shotgun (WGS) entry which is preliminary data.</text>
</comment>
<feature type="compositionally biased region" description="Polar residues" evidence="1">
    <location>
        <begin position="126"/>
        <end position="139"/>
    </location>
</feature>
<dbReference type="RefSeq" id="WP_003777599.1">
    <property type="nucleotide sequence ID" value="NZ_JH992958.1"/>
</dbReference>
<sequence length="145" mass="16213">MPWNLKNYPDRFKNLALPVRKKAIEIANSLLDSDYPEGQAIPIAIQQAKNWAEGASPKEIQAAKYGSRPKKSDSHEEAADPDLLDQDVLVSFDADKNQWQVRTEGADQASHSYASKKEALGRANEIASNKRSQVVSYTKQDQKEN</sequence>
<dbReference type="Pfam" id="PF09954">
    <property type="entry name" value="DUF2188"/>
    <property type="match status" value="1"/>
</dbReference>
<dbReference type="HOGENOM" id="CLU_154646_0_0_9"/>
<evidence type="ECO:0008006" key="4">
    <source>
        <dbReference type="Google" id="ProtNLM"/>
    </source>
</evidence>
<protein>
    <recommendedName>
        <fullName evidence="4">DUF2188 domain-containing protein</fullName>
    </recommendedName>
</protein>
<evidence type="ECO:0000256" key="1">
    <source>
        <dbReference type="SAM" id="MobiDB-lite"/>
    </source>
</evidence>
<accession>K9E8Y4</accession>
<dbReference type="AlphaFoldDB" id="K9E8Y4"/>
<dbReference type="OrthoDB" id="8858565at2"/>
<name>K9E8Y4_9LACT</name>